<dbReference type="GO" id="GO:0005940">
    <property type="term" value="C:septin ring"/>
    <property type="evidence" value="ECO:0007669"/>
    <property type="project" value="InterPro"/>
</dbReference>
<evidence type="ECO:0000313" key="9">
    <source>
        <dbReference type="EMBL" id="OZM56058.1"/>
    </source>
</evidence>
<dbReference type="Proteomes" id="UP000217083">
    <property type="component" value="Unassembled WGS sequence"/>
</dbReference>
<evidence type="ECO:0000256" key="4">
    <source>
        <dbReference type="ARBA" id="ARBA00023054"/>
    </source>
</evidence>
<proteinExistence type="inferred from homology"/>
<keyword evidence="3 8" id="KW-1133">Transmembrane helix</keyword>
<evidence type="ECO:0000256" key="6">
    <source>
        <dbReference type="ARBA" id="ARBA00023210"/>
    </source>
</evidence>
<dbReference type="GO" id="GO:0005886">
    <property type="term" value="C:plasma membrane"/>
    <property type="evidence" value="ECO:0007669"/>
    <property type="project" value="UniProtKB-SubCell"/>
</dbReference>
<keyword evidence="6 8" id="KW-0717">Septation</keyword>
<dbReference type="RefSeq" id="WP_094925907.1">
    <property type="nucleotide sequence ID" value="NZ_NPIA01000008.1"/>
</dbReference>
<organism evidence="9 10">
    <name type="scientific">Lottiidibacillus patelloidae</name>
    <dbReference type="NCBI Taxonomy" id="2670334"/>
    <lineage>
        <taxon>Bacteria</taxon>
        <taxon>Bacillati</taxon>
        <taxon>Bacillota</taxon>
        <taxon>Bacilli</taxon>
        <taxon>Bacillales</taxon>
        <taxon>Bacillaceae</taxon>
        <taxon>Lottiidibacillus</taxon>
    </lineage>
</organism>
<dbReference type="InterPro" id="IPR010379">
    <property type="entry name" value="EzrA"/>
</dbReference>
<evidence type="ECO:0000256" key="8">
    <source>
        <dbReference type="HAMAP-Rule" id="MF_00728"/>
    </source>
</evidence>
<dbReference type="EMBL" id="NPIA01000008">
    <property type="protein sequence ID" value="OZM56058.1"/>
    <property type="molecule type" value="Genomic_DNA"/>
</dbReference>
<comment type="function">
    <text evidence="8">Negative regulator of FtsZ ring formation; modulates the frequency and position of FtsZ ring formation. Inhibits FtsZ ring formation at polar sites. Interacts either with FtsZ or with one of its binding partners to promote depolymerization.</text>
</comment>
<keyword evidence="7 8" id="KW-0131">Cell cycle</keyword>
<reference evidence="10" key="1">
    <citation type="submission" date="2017-08" db="EMBL/GenBank/DDBJ databases">
        <authorList>
            <person name="Huang Z."/>
        </authorList>
    </citation>
    <scope>NUCLEOTIDE SEQUENCE [LARGE SCALE GENOMIC DNA]</scope>
    <source>
        <strain evidence="10">SA5d-4</strain>
    </source>
</reference>
<evidence type="ECO:0000256" key="7">
    <source>
        <dbReference type="ARBA" id="ARBA00023306"/>
    </source>
</evidence>
<dbReference type="HAMAP" id="MF_00728">
    <property type="entry name" value="EzrA"/>
    <property type="match status" value="1"/>
</dbReference>
<sequence length="565" mass="66043">MVWLIVLIILILAIGIISSFYRKRLYKEVDRLEAWKIQLMNRPLVNEIAKLKELSASKQTEMSVEQWKSQWEDIVNIQFPEAEELLFDIEEAIDRYQFRKAQQLINKNNKKLASIEEVMNDITTEIDTLINSGEQNVIEEQEVSALLTEVKNEIMTNHETFGTAILYFETELANIKEKFQQFTVMSEEGLIIEARQKLTEVKTQLLNLKRKMELAPNVNEQIQKNIPNELRSLKEGFEQMLKEGFYLQHTSVENDLALYHAGIKKIKKHLASADIDQAIESIKDLQEKIDASYEVLEDEAKAKHYVTNGLNDVKQLLADASEKLSALKMDTESVKRSYHIDIDDLHASVKLEEEFTELMNRLEKLSHHVNENDKGFTDLYREMQDIKERALELNQSQSAFQEMLHTLRKDEIYAKETLAKIRKKLIKSNRLIERSNIPGIPESYLNDMEYTEEKIMEVYEQLNKSPLQMSVINQLLVEAVTQVEKSYDKTELLIKHAQLTEKYIQYANRFRSRNEKIALKLEEAENEFRSYNYGEAYLIAKEVLENVKPEIIEQIENNTMLAQTH</sequence>
<keyword evidence="4 8" id="KW-0175">Coiled coil</keyword>
<evidence type="ECO:0000256" key="5">
    <source>
        <dbReference type="ARBA" id="ARBA00023136"/>
    </source>
</evidence>
<evidence type="ECO:0000313" key="10">
    <source>
        <dbReference type="Proteomes" id="UP000217083"/>
    </source>
</evidence>
<reference evidence="9 10" key="2">
    <citation type="submission" date="2017-09" db="EMBL/GenBank/DDBJ databases">
        <title>Bacillus patelloidae sp. nov., isolated from the intestinal tract of a marine limpet.</title>
        <authorList>
            <person name="Liu R."/>
            <person name="Dong C."/>
            <person name="Shao Z."/>
        </authorList>
    </citation>
    <scope>NUCLEOTIDE SEQUENCE [LARGE SCALE GENOMIC DNA]</scope>
    <source>
        <strain evidence="9 10">SA5d-4</strain>
    </source>
</reference>
<keyword evidence="2 8" id="KW-0812">Transmembrane</keyword>
<feature type="coiled-coil region" evidence="8">
    <location>
        <begin position="268"/>
        <end position="368"/>
    </location>
</feature>
<dbReference type="GO" id="GO:0000917">
    <property type="term" value="P:division septum assembly"/>
    <property type="evidence" value="ECO:0007669"/>
    <property type="project" value="UniProtKB-KW"/>
</dbReference>
<keyword evidence="8" id="KW-1003">Cell membrane</keyword>
<evidence type="ECO:0000256" key="2">
    <source>
        <dbReference type="ARBA" id="ARBA00022692"/>
    </source>
</evidence>
<dbReference type="Pfam" id="PF06160">
    <property type="entry name" value="EzrA"/>
    <property type="match status" value="1"/>
</dbReference>
<comment type="similarity">
    <text evidence="8">Belongs to the EzrA family.</text>
</comment>
<gene>
    <name evidence="8" type="primary">ezrA</name>
    <name evidence="9" type="ORF">CIB95_13185</name>
</gene>
<keyword evidence="5 8" id="KW-0472">Membrane</keyword>
<keyword evidence="10" id="KW-1185">Reference proteome</keyword>
<keyword evidence="1 8" id="KW-0132">Cell division</keyword>
<protein>
    <recommendedName>
        <fullName evidence="8">Septation ring formation regulator EzrA</fullName>
    </recommendedName>
</protein>
<feature type="topological domain" description="Extracellular" evidence="8">
    <location>
        <begin position="1"/>
        <end position="2"/>
    </location>
</feature>
<dbReference type="GO" id="GO:0000921">
    <property type="term" value="P:septin ring assembly"/>
    <property type="evidence" value="ECO:0007669"/>
    <property type="project" value="InterPro"/>
</dbReference>
<name>A0A263BR57_9BACI</name>
<comment type="subcellular location">
    <subcellularLocation>
        <location evidence="8">Cell membrane</location>
        <topology evidence="8">Single-pass membrane protein</topology>
    </subcellularLocation>
    <text evidence="8">Colocalized with FtsZ to the nascent septal site.</text>
</comment>
<evidence type="ECO:0000256" key="3">
    <source>
        <dbReference type="ARBA" id="ARBA00022989"/>
    </source>
</evidence>
<accession>A0A263BR57</accession>
<dbReference type="AlphaFoldDB" id="A0A263BR57"/>
<evidence type="ECO:0000256" key="1">
    <source>
        <dbReference type="ARBA" id="ARBA00022618"/>
    </source>
</evidence>
<feature type="topological domain" description="Cytoplasmic" evidence="8">
    <location>
        <begin position="22"/>
        <end position="565"/>
    </location>
</feature>
<comment type="caution">
    <text evidence="9">The sequence shown here is derived from an EMBL/GenBank/DDBJ whole genome shotgun (WGS) entry which is preliminary data.</text>
</comment>